<evidence type="ECO:0000313" key="2">
    <source>
        <dbReference type="Proteomes" id="UP000805193"/>
    </source>
</evidence>
<proteinExistence type="predicted"/>
<sequence length="438" mass="48235">MSGRVSDARQDRTLVDGSSLHFSGDLTPAHPWDLDTWTPYTFDNPGASISGEYISRPKNNGWGLSLRYALLDGALLSCRGPPRFVILPIAAARSPTAAQHSFYKRSTPHDGPTRREQPASRTCGERLAAQMKRARRKPPAARKRRTGDRELDGSTASNSQAPAADMATGKNSYPDIMRVRRPAELDRLPRGPEKAYSGAVAPSNRKSAVVDQTVPQGISPRIPACALRTLDKESALTTAMQDLFELTESSGGNAEWVERVIRQSQTTFEAYLQGSRFRDLNELALEARRFRYSGNTGVSSPTSSNSGTSAALHVERERGVPKQKTRSRSFSFERQAAEIEPQFNRRVGNTERCHERKLGQSSIHTRRKARRAIKFETGLKKGTATTLLSLQQRQPPGSPMPRTAEPWFSTVGKRAKPPITKPIVGRTFNALLDTGASA</sequence>
<accession>A0AC60QB98</accession>
<name>A0AC60QB98_IXOPE</name>
<keyword evidence="2" id="KW-1185">Reference proteome</keyword>
<gene>
    <name evidence="1" type="ORF">HPB47_021905</name>
</gene>
<dbReference type="Proteomes" id="UP000805193">
    <property type="component" value="Unassembled WGS sequence"/>
</dbReference>
<reference evidence="1 2" key="1">
    <citation type="journal article" date="2020" name="Cell">
        <title>Large-Scale Comparative Analyses of Tick Genomes Elucidate Their Genetic Diversity and Vector Capacities.</title>
        <authorList>
            <consortium name="Tick Genome and Microbiome Consortium (TIGMIC)"/>
            <person name="Jia N."/>
            <person name="Wang J."/>
            <person name="Shi W."/>
            <person name="Du L."/>
            <person name="Sun Y."/>
            <person name="Zhan W."/>
            <person name="Jiang J.F."/>
            <person name="Wang Q."/>
            <person name="Zhang B."/>
            <person name="Ji P."/>
            <person name="Bell-Sakyi L."/>
            <person name="Cui X.M."/>
            <person name="Yuan T.T."/>
            <person name="Jiang B.G."/>
            <person name="Yang W.F."/>
            <person name="Lam T.T."/>
            <person name="Chang Q.C."/>
            <person name="Ding S.J."/>
            <person name="Wang X.J."/>
            <person name="Zhu J.G."/>
            <person name="Ruan X.D."/>
            <person name="Zhao L."/>
            <person name="Wei J.T."/>
            <person name="Ye R.Z."/>
            <person name="Que T.C."/>
            <person name="Du C.H."/>
            <person name="Zhou Y.H."/>
            <person name="Cheng J.X."/>
            <person name="Dai P.F."/>
            <person name="Guo W.B."/>
            <person name="Han X.H."/>
            <person name="Huang E.J."/>
            <person name="Li L.F."/>
            <person name="Wei W."/>
            <person name="Gao Y.C."/>
            <person name="Liu J.Z."/>
            <person name="Shao H.Z."/>
            <person name="Wang X."/>
            <person name="Wang C.C."/>
            <person name="Yang T.C."/>
            <person name="Huo Q.B."/>
            <person name="Li W."/>
            <person name="Chen H.Y."/>
            <person name="Chen S.E."/>
            <person name="Zhou L.G."/>
            <person name="Ni X.B."/>
            <person name="Tian J.H."/>
            <person name="Sheng Y."/>
            <person name="Liu T."/>
            <person name="Pan Y.S."/>
            <person name="Xia L.Y."/>
            <person name="Li J."/>
            <person name="Zhao F."/>
            <person name="Cao W.C."/>
        </authorList>
    </citation>
    <scope>NUCLEOTIDE SEQUENCE [LARGE SCALE GENOMIC DNA]</scope>
    <source>
        <strain evidence="1">Iper-2018</strain>
    </source>
</reference>
<dbReference type="EMBL" id="JABSTQ010009237">
    <property type="protein sequence ID" value="KAG0431308.1"/>
    <property type="molecule type" value="Genomic_DNA"/>
</dbReference>
<comment type="caution">
    <text evidence="1">The sequence shown here is derived from an EMBL/GenBank/DDBJ whole genome shotgun (WGS) entry which is preliminary data.</text>
</comment>
<protein>
    <submittedName>
        <fullName evidence="1">Uncharacterized protein</fullName>
    </submittedName>
</protein>
<organism evidence="1 2">
    <name type="scientific">Ixodes persulcatus</name>
    <name type="common">Taiga tick</name>
    <dbReference type="NCBI Taxonomy" id="34615"/>
    <lineage>
        <taxon>Eukaryota</taxon>
        <taxon>Metazoa</taxon>
        <taxon>Ecdysozoa</taxon>
        <taxon>Arthropoda</taxon>
        <taxon>Chelicerata</taxon>
        <taxon>Arachnida</taxon>
        <taxon>Acari</taxon>
        <taxon>Parasitiformes</taxon>
        <taxon>Ixodida</taxon>
        <taxon>Ixodoidea</taxon>
        <taxon>Ixodidae</taxon>
        <taxon>Ixodinae</taxon>
        <taxon>Ixodes</taxon>
    </lineage>
</organism>
<evidence type="ECO:0000313" key="1">
    <source>
        <dbReference type="EMBL" id="KAG0431308.1"/>
    </source>
</evidence>